<reference evidence="1" key="1">
    <citation type="submission" date="2023-03" db="EMBL/GenBank/DDBJ databases">
        <title>Chromosome-level genomes of two armyworms, Mythimna separata and Mythimna loreyi, provide insights into the biosynthesis and reception of sex pheromones.</title>
        <authorList>
            <person name="Zhao H."/>
        </authorList>
    </citation>
    <scope>NUCLEOTIDE SEQUENCE</scope>
    <source>
        <strain evidence="1">BeijingLab</strain>
    </source>
</reference>
<dbReference type="Proteomes" id="UP001231649">
    <property type="component" value="Chromosome 18"/>
</dbReference>
<sequence length="196" mass="22674">MGSAQSYPGLTQDVLEDYAALTYLTKGEILYLMKKFYSIDPEKIKNNYHHRFRREDIVNKFCVLKNNPFQDRIFKVFSSKDDDCFSFEDLVDLCSAMSAGCPPEVKSAWAFRIFDLDDDGQITEKDIGKIVDRLTRSVVDNRITNNNRIDRDSKLKIAKVILDEINLDKSGGIGLNEFKLIMARQPEFPTSFYFRL</sequence>
<comment type="caution">
    <text evidence="1">The sequence shown here is derived from an EMBL/GenBank/DDBJ whole genome shotgun (WGS) entry which is preliminary data.</text>
</comment>
<accession>A0ACC2QHI2</accession>
<dbReference type="EMBL" id="CM056794">
    <property type="protein sequence ID" value="KAJ8717148.1"/>
    <property type="molecule type" value="Genomic_DNA"/>
</dbReference>
<organism evidence="1 2">
    <name type="scientific">Mythimna loreyi</name>
    <dbReference type="NCBI Taxonomy" id="667449"/>
    <lineage>
        <taxon>Eukaryota</taxon>
        <taxon>Metazoa</taxon>
        <taxon>Ecdysozoa</taxon>
        <taxon>Arthropoda</taxon>
        <taxon>Hexapoda</taxon>
        <taxon>Insecta</taxon>
        <taxon>Pterygota</taxon>
        <taxon>Neoptera</taxon>
        <taxon>Endopterygota</taxon>
        <taxon>Lepidoptera</taxon>
        <taxon>Glossata</taxon>
        <taxon>Ditrysia</taxon>
        <taxon>Noctuoidea</taxon>
        <taxon>Noctuidae</taxon>
        <taxon>Noctuinae</taxon>
        <taxon>Hadenini</taxon>
        <taxon>Mythimna</taxon>
    </lineage>
</organism>
<name>A0ACC2QHI2_9NEOP</name>
<evidence type="ECO:0000313" key="1">
    <source>
        <dbReference type="EMBL" id="KAJ8717148.1"/>
    </source>
</evidence>
<keyword evidence="2" id="KW-1185">Reference proteome</keyword>
<gene>
    <name evidence="1" type="ORF">PYW08_005547</name>
</gene>
<evidence type="ECO:0000313" key="2">
    <source>
        <dbReference type="Proteomes" id="UP001231649"/>
    </source>
</evidence>
<proteinExistence type="predicted"/>
<protein>
    <submittedName>
        <fullName evidence="1">Uncharacterized protein</fullName>
    </submittedName>
</protein>